<proteinExistence type="predicted"/>
<reference evidence="1 2" key="1">
    <citation type="journal article" date="2018" name="Front. Plant Sci.">
        <title>Red Clover (Trifolium pratense) and Zigzag Clover (T. medium) - A Picture of Genomic Similarities and Differences.</title>
        <authorList>
            <person name="Dluhosova J."/>
            <person name="Istvanek J."/>
            <person name="Nedelnik J."/>
            <person name="Repkova J."/>
        </authorList>
    </citation>
    <scope>NUCLEOTIDE SEQUENCE [LARGE SCALE GENOMIC DNA]</scope>
    <source>
        <strain evidence="2">cv. 10/8</strain>
        <tissue evidence="1">Leaf</tissue>
    </source>
</reference>
<dbReference type="AlphaFoldDB" id="A0A392R862"/>
<sequence length="28" mass="3269">MSIIVYVTGYLMEMDYDQVVVDDLIDDL</sequence>
<dbReference type="Proteomes" id="UP000265520">
    <property type="component" value="Unassembled WGS sequence"/>
</dbReference>
<protein>
    <submittedName>
        <fullName evidence="1">Uncharacterized protein</fullName>
    </submittedName>
</protein>
<keyword evidence="2" id="KW-1185">Reference proteome</keyword>
<accession>A0A392R862</accession>
<organism evidence="1 2">
    <name type="scientific">Trifolium medium</name>
    <dbReference type="NCBI Taxonomy" id="97028"/>
    <lineage>
        <taxon>Eukaryota</taxon>
        <taxon>Viridiplantae</taxon>
        <taxon>Streptophyta</taxon>
        <taxon>Embryophyta</taxon>
        <taxon>Tracheophyta</taxon>
        <taxon>Spermatophyta</taxon>
        <taxon>Magnoliopsida</taxon>
        <taxon>eudicotyledons</taxon>
        <taxon>Gunneridae</taxon>
        <taxon>Pentapetalae</taxon>
        <taxon>rosids</taxon>
        <taxon>fabids</taxon>
        <taxon>Fabales</taxon>
        <taxon>Fabaceae</taxon>
        <taxon>Papilionoideae</taxon>
        <taxon>50 kb inversion clade</taxon>
        <taxon>NPAAA clade</taxon>
        <taxon>Hologalegina</taxon>
        <taxon>IRL clade</taxon>
        <taxon>Trifolieae</taxon>
        <taxon>Trifolium</taxon>
    </lineage>
</organism>
<comment type="caution">
    <text evidence="1">The sequence shown here is derived from an EMBL/GenBank/DDBJ whole genome shotgun (WGS) entry which is preliminary data.</text>
</comment>
<evidence type="ECO:0000313" key="1">
    <source>
        <dbReference type="EMBL" id="MCI31745.1"/>
    </source>
</evidence>
<name>A0A392R862_9FABA</name>
<evidence type="ECO:0000313" key="2">
    <source>
        <dbReference type="Proteomes" id="UP000265520"/>
    </source>
</evidence>
<feature type="non-terminal residue" evidence="1">
    <location>
        <position position="28"/>
    </location>
</feature>
<dbReference type="EMBL" id="LXQA010189672">
    <property type="protein sequence ID" value="MCI31745.1"/>
    <property type="molecule type" value="Genomic_DNA"/>
</dbReference>